<comment type="caution">
    <text evidence="1">The sequence shown here is derived from an EMBL/GenBank/DDBJ whole genome shotgun (WGS) entry which is preliminary data.</text>
</comment>
<evidence type="ECO:0000313" key="1">
    <source>
        <dbReference type="EMBL" id="KAG0410045.1"/>
    </source>
</evidence>
<proteinExistence type="predicted"/>
<dbReference type="Proteomes" id="UP000805193">
    <property type="component" value="Unassembled WGS sequence"/>
</dbReference>
<keyword evidence="2" id="KW-1185">Reference proteome</keyword>
<gene>
    <name evidence="1" type="ORF">HPB47_012840</name>
</gene>
<name>A0AC60NSD9_IXOPE</name>
<organism evidence="1 2">
    <name type="scientific">Ixodes persulcatus</name>
    <name type="common">Taiga tick</name>
    <dbReference type="NCBI Taxonomy" id="34615"/>
    <lineage>
        <taxon>Eukaryota</taxon>
        <taxon>Metazoa</taxon>
        <taxon>Ecdysozoa</taxon>
        <taxon>Arthropoda</taxon>
        <taxon>Chelicerata</taxon>
        <taxon>Arachnida</taxon>
        <taxon>Acari</taxon>
        <taxon>Parasitiformes</taxon>
        <taxon>Ixodida</taxon>
        <taxon>Ixodoidea</taxon>
        <taxon>Ixodidae</taxon>
        <taxon>Ixodinae</taxon>
        <taxon>Ixodes</taxon>
    </lineage>
</organism>
<evidence type="ECO:0000313" key="2">
    <source>
        <dbReference type="Proteomes" id="UP000805193"/>
    </source>
</evidence>
<protein>
    <submittedName>
        <fullName evidence="1">Uncharacterized protein</fullName>
    </submittedName>
</protein>
<sequence>MSSVGAFPTAVFGRGFSAYDVPQDYKVLLPPLTSGTASLNSVFLHCDVSERPYRLGNFRNEIARLAVLKDIAAFGAFRMNHVWMLTLHSSAAKQKLVKERQLQIKGKLCLVIDPDTSDVSLKLHWVPFYVPDEFVRRALEPYGKVLEVARDKVRSGFFAGIETKTRLVRMTLKDGVTKESLPHQLKMPGANALVLVPASDCVRTYASVTNAEVPEEVSDHIMEADEAEATYGTDTASTSADPLPLTATDMAEQSPVEAAQGRHDGTNTKGPVSGALTPGTPSSKEQSSGNLVLNVETTAPESTATSVQVDTASAAEPSQAEARDGLPGPELCDWSACSQIPDKTSRCELKWKDTALRKSRFDPKPRNTPDDRTRGHSKAEQRKSRTWRVERCRVLGAGLLGPNHSVIKGKSIGQRRQDFASRVGCDVKTVTRIVRAFREEGRIHNAPHARRPSSATPGEDQSIIAVVVDRPAITIKEIQQELGPRGLGPLVKIDARLTAEKYGEILGHAVLPFLLNGPFQDGPFTLQQDNCPLHHASQQELWEAVREEWDKLRESPDLCSNLYDSLPKRLRDERGNARRAACGIFAAPVGVRLGDLI</sequence>
<accession>A0AC60NSD9</accession>
<dbReference type="EMBL" id="JABSTQ010011561">
    <property type="protein sequence ID" value="KAG0410045.1"/>
    <property type="molecule type" value="Genomic_DNA"/>
</dbReference>
<reference evidence="1 2" key="1">
    <citation type="journal article" date="2020" name="Cell">
        <title>Large-Scale Comparative Analyses of Tick Genomes Elucidate Their Genetic Diversity and Vector Capacities.</title>
        <authorList>
            <consortium name="Tick Genome and Microbiome Consortium (TIGMIC)"/>
            <person name="Jia N."/>
            <person name="Wang J."/>
            <person name="Shi W."/>
            <person name="Du L."/>
            <person name="Sun Y."/>
            <person name="Zhan W."/>
            <person name="Jiang J.F."/>
            <person name="Wang Q."/>
            <person name="Zhang B."/>
            <person name="Ji P."/>
            <person name="Bell-Sakyi L."/>
            <person name="Cui X.M."/>
            <person name="Yuan T.T."/>
            <person name="Jiang B.G."/>
            <person name="Yang W.F."/>
            <person name="Lam T.T."/>
            <person name="Chang Q.C."/>
            <person name="Ding S.J."/>
            <person name="Wang X.J."/>
            <person name="Zhu J.G."/>
            <person name="Ruan X.D."/>
            <person name="Zhao L."/>
            <person name="Wei J.T."/>
            <person name="Ye R.Z."/>
            <person name="Que T.C."/>
            <person name="Du C.H."/>
            <person name="Zhou Y.H."/>
            <person name="Cheng J.X."/>
            <person name="Dai P.F."/>
            <person name="Guo W.B."/>
            <person name="Han X.H."/>
            <person name="Huang E.J."/>
            <person name="Li L.F."/>
            <person name="Wei W."/>
            <person name="Gao Y.C."/>
            <person name="Liu J.Z."/>
            <person name="Shao H.Z."/>
            <person name="Wang X."/>
            <person name="Wang C.C."/>
            <person name="Yang T.C."/>
            <person name="Huo Q.B."/>
            <person name="Li W."/>
            <person name="Chen H.Y."/>
            <person name="Chen S.E."/>
            <person name="Zhou L.G."/>
            <person name="Ni X.B."/>
            <person name="Tian J.H."/>
            <person name="Sheng Y."/>
            <person name="Liu T."/>
            <person name="Pan Y.S."/>
            <person name="Xia L.Y."/>
            <person name="Li J."/>
            <person name="Zhao F."/>
            <person name="Cao W.C."/>
        </authorList>
    </citation>
    <scope>NUCLEOTIDE SEQUENCE [LARGE SCALE GENOMIC DNA]</scope>
    <source>
        <strain evidence="1">Iper-2018</strain>
    </source>
</reference>